<evidence type="ECO:0000259" key="2">
    <source>
        <dbReference type="Pfam" id="PF00582"/>
    </source>
</evidence>
<name>A0ABT1JFV1_ACTCY</name>
<dbReference type="SUPFAM" id="SSF52402">
    <property type="entry name" value="Adenine nucleotide alpha hydrolases-like"/>
    <property type="match status" value="1"/>
</dbReference>
<dbReference type="PANTHER" id="PTHR46268">
    <property type="entry name" value="STRESS RESPONSE PROTEIN NHAX"/>
    <property type="match status" value="1"/>
</dbReference>
<gene>
    <name evidence="3" type="ORF">G443_001429</name>
</gene>
<dbReference type="Pfam" id="PF00582">
    <property type="entry name" value="Usp"/>
    <property type="match status" value="1"/>
</dbReference>
<feature type="domain" description="UspA" evidence="2">
    <location>
        <begin position="2"/>
        <end position="127"/>
    </location>
</feature>
<reference evidence="3 4" key="2">
    <citation type="submission" date="2022-06" db="EMBL/GenBank/DDBJ databases">
        <title>Genomic Encyclopedia of Type Strains, Phase I: the one thousand microbial genomes (KMG-I) project.</title>
        <authorList>
            <person name="Kyrpides N."/>
        </authorList>
    </citation>
    <scope>NUCLEOTIDE SEQUENCE [LARGE SCALE GENOMIC DNA]</scope>
    <source>
        <strain evidence="3 4">DSM 43889</strain>
    </source>
</reference>
<evidence type="ECO:0000313" key="3">
    <source>
        <dbReference type="EMBL" id="MCP2331159.1"/>
    </source>
</evidence>
<dbReference type="Proteomes" id="UP000791080">
    <property type="component" value="Unassembled WGS sequence"/>
</dbReference>
<dbReference type="InterPro" id="IPR006016">
    <property type="entry name" value="UspA"/>
</dbReference>
<dbReference type="InterPro" id="IPR006015">
    <property type="entry name" value="Universal_stress_UspA"/>
</dbReference>
<dbReference type="PRINTS" id="PR01438">
    <property type="entry name" value="UNVRSLSTRESS"/>
</dbReference>
<protein>
    <submittedName>
        <fullName evidence="3">Universal stress protein family protein</fullName>
    </submittedName>
</protein>
<dbReference type="CDD" id="cd00293">
    <property type="entry name" value="USP-like"/>
    <property type="match status" value="1"/>
</dbReference>
<sequence>MPIVVGYRDNPEGRAAISRAVEEATLRGQSLVVLHTEHEESGEDHGATDAEVVALRARLDETGLEYEVRTEGRDRDVAGALIDLAVERDAALVVIGIRKRSLVGKFLLGSTAQRVLLDAPMPVLAVKSDERD</sequence>
<dbReference type="Gene3D" id="3.40.50.620">
    <property type="entry name" value="HUPs"/>
    <property type="match status" value="1"/>
</dbReference>
<dbReference type="PANTHER" id="PTHR46268:SF6">
    <property type="entry name" value="UNIVERSAL STRESS PROTEIN UP12"/>
    <property type="match status" value="1"/>
</dbReference>
<comment type="similarity">
    <text evidence="1">Belongs to the universal stress protein A family.</text>
</comment>
<organism evidence="3 4">
    <name type="scientific">Actinoalloteichus caeruleus DSM 43889</name>
    <dbReference type="NCBI Taxonomy" id="1120930"/>
    <lineage>
        <taxon>Bacteria</taxon>
        <taxon>Bacillati</taxon>
        <taxon>Actinomycetota</taxon>
        <taxon>Actinomycetes</taxon>
        <taxon>Pseudonocardiales</taxon>
        <taxon>Pseudonocardiaceae</taxon>
        <taxon>Actinoalloteichus</taxon>
        <taxon>Actinoalloteichus cyanogriseus</taxon>
    </lineage>
</organism>
<proteinExistence type="inferred from homology"/>
<dbReference type="InterPro" id="IPR014729">
    <property type="entry name" value="Rossmann-like_a/b/a_fold"/>
</dbReference>
<evidence type="ECO:0000256" key="1">
    <source>
        <dbReference type="ARBA" id="ARBA00008791"/>
    </source>
</evidence>
<keyword evidence="4" id="KW-1185">Reference proteome</keyword>
<reference evidence="3 4" key="1">
    <citation type="submission" date="2013-07" db="EMBL/GenBank/DDBJ databases">
        <authorList>
            <consortium name="DOE Joint Genome Institute"/>
            <person name="Reeve W."/>
            <person name="Huntemann M."/>
            <person name="Han J."/>
            <person name="Chen A."/>
            <person name="Kyrpides N."/>
            <person name="Mavromatis K."/>
            <person name="Markowitz V."/>
            <person name="Palaniappan K."/>
            <person name="Ivanova N."/>
            <person name="Schaumberg A."/>
            <person name="Pati A."/>
            <person name="Liolios K."/>
            <person name="Nordberg H.P."/>
            <person name="Cantor M.N."/>
            <person name="Hua S.X."/>
            <person name="Woyke T."/>
        </authorList>
    </citation>
    <scope>NUCLEOTIDE SEQUENCE [LARGE SCALE GENOMIC DNA]</scope>
    <source>
        <strain evidence="3 4">DSM 43889</strain>
    </source>
</reference>
<evidence type="ECO:0000313" key="4">
    <source>
        <dbReference type="Proteomes" id="UP000791080"/>
    </source>
</evidence>
<dbReference type="EMBL" id="AUBJ02000001">
    <property type="protein sequence ID" value="MCP2331159.1"/>
    <property type="molecule type" value="Genomic_DNA"/>
</dbReference>
<dbReference type="RefSeq" id="WP_026066259.1">
    <property type="nucleotide sequence ID" value="NZ_AUBJ02000001.1"/>
</dbReference>
<comment type="caution">
    <text evidence="3">The sequence shown here is derived from an EMBL/GenBank/DDBJ whole genome shotgun (WGS) entry which is preliminary data.</text>
</comment>
<accession>A0ABT1JFV1</accession>